<dbReference type="PROSITE" id="PS51155">
    <property type="entry name" value="CHIT_BIND_RR_2"/>
    <property type="match status" value="1"/>
</dbReference>
<dbReference type="Pfam" id="PF00379">
    <property type="entry name" value="Chitin_bind_4"/>
    <property type="match status" value="1"/>
</dbReference>
<evidence type="ECO:0000256" key="2">
    <source>
        <dbReference type="PROSITE-ProRule" id="PRU00497"/>
    </source>
</evidence>
<feature type="region of interest" description="Disordered" evidence="3">
    <location>
        <begin position="110"/>
        <end position="198"/>
    </location>
</feature>
<feature type="compositionally biased region" description="Gly residues" evidence="3">
    <location>
        <begin position="170"/>
        <end position="191"/>
    </location>
</feature>
<protein>
    <submittedName>
        <fullName evidence="4">Cuticle protein 18.6, isoform A</fullName>
    </submittedName>
</protein>
<proteinExistence type="predicted"/>
<dbReference type="GO" id="GO:0042302">
    <property type="term" value="F:structural constituent of cuticle"/>
    <property type="evidence" value="ECO:0007669"/>
    <property type="project" value="UniProtKB-UniRule"/>
</dbReference>
<evidence type="ECO:0000313" key="4">
    <source>
        <dbReference type="EMBL" id="EFN73378.1"/>
    </source>
</evidence>
<feature type="compositionally biased region" description="Gly residues" evidence="3">
    <location>
        <begin position="324"/>
        <end position="347"/>
    </location>
</feature>
<name>E1ZZK8_CAMFO</name>
<feature type="compositionally biased region" description="Low complexity" evidence="3">
    <location>
        <begin position="131"/>
        <end position="141"/>
    </location>
</feature>
<dbReference type="InParanoid" id="E1ZZK8"/>
<evidence type="ECO:0000313" key="5">
    <source>
        <dbReference type="Proteomes" id="UP000000311"/>
    </source>
</evidence>
<dbReference type="OrthoDB" id="6365837at2759"/>
<keyword evidence="1 2" id="KW-0193">Cuticle</keyword>
<sequence>MGYDVGLCPFCIGQILHRGHNGSTWLLRVTGDFTNAVGLHHDSTSNAGNGDETTLAKLVVLVLSCIGSDVLAGLLPGGAAGSGYQYSRPGSGGFGGGGGGGGGGYAGDAGFGGISRTRPNQAYGPPGSQAYSPPGGQTYGPPGSGGDTFGRPSAFGGQPSSYRQPQFGDSGSGGYQDRGAGGFQGGYGYGGRDSERPQPYSFQYEVIDPPSGNDYSQRESSDGNVVQGEYKVLLPDSRTQIVRYTADDVNGYNAEVQYEGQAQYPRAGGYGGGGYQGDSSYYPKAHFQMALLTLVHILSKEFTNPTLGTGRGGGFGGPAGGFGGPGGGFGGSGGGFGGPGGGFGGDSGSNQYLPPRNSYRK</sequence>
<feature type="region of interest" description="Disordered" evidence="3">
    <location>
        <begin position="324"/>
        <end position="361"/>
    </location>
</feature>
<dbReference type="OMA" id="PPSGNDY"/>
<dbReference type="Proteomes" id="UP000000311">
    <property type="component" value="Unassembled WGS sequence"/>
</dbReference>
<evidence type="ECO:0000256" key="1">
    <source>
        <dbReference type="ARBA" id="ARBA00022460"/>
    </source>
</evidence>
<dbReference type="GO" id="GO:0005615">
    <property type="term" value="C:extracellular space"/>
    <property type="evidence" value="ECO:0007669"/>
    <property type="project" value="TreeGrafter"/>
</dbReference>
<keyword evidence="5" id="KW-1185">Reference proteome</keyword>
<feature type="compositionally biased region" description="Polar residues" evidence="3">
    <location>
        <begin position="158"/>
        <end position="169"/>
    </location>
</feature>
<dbReference type="AlphaFoldDB" id="E1ZZK8"/>
<dbReference type="PANTHER" id="PTHR12236:SF79">
    <property type="entry name" value="CUTICULAR PROTEIN 50CB-RELATED"/>
    <property type="match status" value="1"/>
</dbReference>
<reference evidence="4 5" key="1">
    <citation type="journal article" date="2010" name="Science">
        <title>Genomic comparison of the ants Camponotus floridanus and Harpegnathos saltator.</title>
        <authorList>
            <person name="Bonasio R."/>
            <person name="Zhang G."/>
            <person name="Ye C."/>
            <person name="Mutti N.S."/>
            <person name="Fang X."/>
            <person name="Qin N."/>
            <person name="Donahue G."/>
            <person name="Yang P."/>
            <person name="Li Q."/>
            <person name="Li C."/>
            <person name="Zhang P."/>
            <person name="Huang Z."/>
            <person name="Berger S.L."/>
            <person name="Reinberg D."/>
            <person name="Wang J."/>
            <person name="Liebig J."/>
        </authorList>
    </citation>
    <scope>NUCLEOTIDE SEQUENCE [LARGE SCALE GENOMIC DNA]</scope>
    <source>
        <strain evidence="5">C129</strain>
    </source>
</reference>
<dbReference type="InterPro" id="IPR000618">
    <property type="entry name" value="Insect_cuticle"/>
</dbReference>
<dbReference type="EMBL" id="GL435399">
    <property type="protein sequence ID" value="EFN73378.1"/>
    <property type="molecule type" value="Genomic_DNA"/>
</dbReference>
<gene>
    <name evidence="4" type="ORF">EAG_07095</name>
</gene>
<organism evidence="5">
    <name type="scientific">Camponotus floridanus</name>
    <name type="common">Florida carpenter ant</name>
    <dbReference type="NCBI Taxonomy" id="104421"/>
    <lineage>
        <taxon>Eukaryota</taxon>
        <taxon>Metazoa</taxon>
        <taxon>Ecdysozoa</taxon>
        <taxon>Arthropoda</taxon>
        <taxon>Hexapoda</taxon>
        <taxon>Insecta</taxon>
        <taxon>Pterygota</taxon>
        <taxon>Neoptera</taxon>
        <taxon>Endopterygota</taxon>
        <taxon>Hymenoptera</taxon>
        <taxon>Apocrita</taxon>
        <taxon>Aculeata</taxon>
        <taxon>Formicoidea</taxon>
        <taxon>Formicidae</taxon>
        <taxon>Formicinae</taxon>
        <taxon>Camponotus</taxon>
    </lineage>
</organism>
<dbReference type="InterPro" id="IPR051217">
    <property type="entry name" value="Insect_Cuticle_Struc_Prot"/>
</dbReference>
<evidence type="ECO:0000256" key="3">
    <source>
        <dbReference type="SAM" id="MobiDB-lite"/>
    </source>
</evidence>
<dbReference type="PANTHER" id="PTHR12236">
    <property type="entry name" value="STRUCTURAL CONTITUENT OF CUTICLE"/>
    <property type="match status" value="1"/>
</dbReference>
<dbReference type="GO" id="GO:0031012">
    <property type="term" value="C:extracellular matrix"/>
    <property type="evidence" value="ECO:0007669"/>
    <property type="project" value="TreeGrafter"/>
</dbReference>
<accession>E1ZZK8</accession>